<reference evidence="1" key="1">
    <citation type="submission" date="2022-10" db="EMBL/GenBank/DDBJ databases">
        <authorList>
            <person name="Yue Y."/>
        </authorList>
    </citation>
    <scope>NUCLEOTIDE SEQUENCE</scope>
    <source>
        <strain evidence="1">Z654</strain>
    </source>
</reference>
<dbReference type="Pfam" id="PF13279">
    <property type="entry name" value="4HBT_2"/>
    <property type="match status" value="1"/>
</dbReference>
<evidence type="ECO:0000313" key="2">
    <source>
        <dbReference type="Proteomes" id="UP001208041"/>
    </source>
</evidence>
<dbReference type="InterPro" id="IPR051490">
    <property type="entry name" value="THEM6_lcsJ_thioesterase"/>
</dbReference>
<accession>A0AAE3LQ11</accession>
<proteinExistence type="predicted"/>
<dbReference type="SUPFAM" id="SSF54637">
    <property type="entry name" value="Thioesterase/thiol ester dehydrase-isomerase"/>
    <property type="match status" value="1"/>
</dbReference>
<organism evidence="1 2">
    <name type="scientific">Halocynthiibacter halioticoli</name>
    <dbReference type="NCBI Taxonomy" id="2986804"/>
    <lineage>
        <taxon>Bacteria</taxon>
        <taxon>Pseudomonadati</taxon>
        <taxon>Pseudomonadota</taxon>
        <taxon>Alphaproteobacteria</taxon>
        <taxon>Rhodobacterales</taxon>
        <taxon>Paracoccaceae</taxon>
        <taxon>Halocynthiibacter</taxon>
    </lineage>
</organism>
<dbReference type="Proteomes" id="UP001208041">
    <property type="component" value="Unassembled WGS sequence"/>
</dbReference>
<evidence type="ECO:0000313" key="1">
    <source>
        <dbReference type="EMBL" id="MCV6823019.1"/>
    </source>
</evidence>
<name>A0AAE3LQ11_9RHOB</name>
<dbReference type="InterPro" id="IPR029069">
    <property type="entry name" value="HotDog_dom_sf"/>
</dbReference>
<dbReference type="RefSeq" id="WP_263951849.1">
    <property type="nucleotide sequence ID" value="NZ_JAOYFC010000001.1"/>
</dbReference>
<sequence length="182" mass="21096">MYPFIRLLKEAVKFRNATTLKVGENHVSHHICWPWDLDMWAELNNGRALSLYDLGRIPLARRMGLIKVLRREKWGLAVAGTSIRYRRRIRAFDKIEMRSRLVSWDERFIYLEQGMWVRGECASHALFRTAVTDRNGIVSTKRVMDALGLEATAPEMPQWSAAWVDADTKRPWPPMGDTAITP</sequence>
<keyword evidence="2" id="KW-1185">Reference proteome</keyword>
<gene>
    <name evidence="1" type="ORF">OH136_00505</name>
</gene>
<dbReference type="PANTHER" id="PTHR12475:SF4">
    <property type="entry name" value="PROTEIN THEM6"/>
    <property type="match status" value="1"/>
</dbReference>
<dbReference type="CDD" id="cd00586">
    <property type="entry name" value="4HBT"/>
    <property type="match status" value="1"/>
</dbReference>
<dbReference type="PANTHER" id="PTHR12475">
    <property type="match status" value="1"/>
</dbReference>
<dbReference type="AlphaFoldDB" id="A0AAE3LQ11"/>
<dbReference type="EMBL" id="JAOYFC010000001">
    <property type="protein sequence ID" value="MCV6823019.1"/>
    <property type="molecule type" value="Genomic_DNA"/>
</dbReference>
<protein>
    <submittedName>
        <fullName evidence="1">Acyl-CoA thioesterase</fullName>
    </submittedName>
</protein>
<dbReference type="Gene3D" id="3.10.129.10">
    <property type="entry name" value="Hotdog Thioesterase"/>
    <property type="match status" value="1"/>
</dbReference>
<comment type="caution">
    <text evidence="1">The sequence shown here is derived from an EMBL/GenBank/DDBJ whole genome shotgun (WGS) entry which is preliminary data.</text>
</comment>